<keyword evidence="6" id="KW-0808">Transferase</keyword>
<dbReference type="RefSeq" id="WP_219865354.1">
    <property type="nucleotide sequence ID" value="NZ_JASSQD010000001.1"/>
</dbReference>
<evidence type="ECO:0000256" key="4">
    <source>
        <dbReference type="ARBA" id="ARBA00023136"/>
    </source>
</evidence>
<keyword evidence="3 5" id="KW-1133">Transmembrane helix</keyword>
<evidence type="ECO:0000256" key="2">
    <source>
        <dbReference type="ARBA" id="ARBA00022692"/>
    </source>
</evidence>
<evidence type="ECO:0000256" key="3">
    <source>
        <dbReference type="ARBA" id="ARBA00022989"/>
    </source>
</evidence>
<dbReference type="EC" id="2.1.1.100" evidence="6"/>
<dbReference type="PANTHER" id="PTHR12714">
    <property type="entry name" value="PROTEIN-S ISOPRENYLCYSTEINE O-METHYLTRANSFERASE"/>
    <property type="match status" value="1"/>
</dbReference>
<dbReference type="EC" id="2.1.1.334" evidence="6"/>
<reference evidence="6 7" key="1">
    <citation type="submission" date="2023-05" db="EMBL/GenBank/DDBJ databases">
        <title>Marinobacter albus sp. nov., a marine bacterium isolated from sand in a coastal intertidal zone of huludao.</title>
        <authorList>
            <person name="Deng T."/>
        </authorList>
    </citation>
    <scope>NUCLEOTIDE SEQUENCE [LARGE SCALE GENOMIC DNA]</scope>
    <source>
        <strain evidence="6 7">M216</strain>
    </source>
</reference>
<dbReference type="GO" id="GO:0004671">
    <property type="term" value="F:protein C-terminal S-isoprenylcysteine carboxyl O-methyltransferase activity"/>
    <property type="evidence" value="ECO:0007669"/>
    <property type="project" value="UniProtKB-EC"/>
</dbReference>
<evidence type="ECO:0000256" key="5">
    <source>
        <dbReference type="SAM" id="Phobius"/>
    </source>
</evidence>
<dbReference type="InterPro" id="IPR007318">
    <property type="entry name" value="Phopholipid_MeTrfase"/>
</dbReference>
<keyword evidence="2 5" id="KW-0812">Transmembrane</keyword>
<comment type="caution">
    <text evidence="6">The sequence shown here is derived from an EMBL/GenBank/DDBJ whole genome shotgun (WGS) entry which is preliminary data.</text>
</comment>
<dbReference type="GO" id="GO:0032259">
    <property type="term" value="P:methylation"/>
    <property type="evidence" value="ECO:0007669"/>
    <property type="project" value="UniProtKB-KW"/>
</dbReference>
<keyword evidence="6" id="KW-0489">Methyltransferase</keyword>
<evidence type="ECO:0000313" key="7">
    <source>
        <dbReference type="Proteomes" id="UP001223547"/>
    </source>
</evidence>
<comment type="subcellular location">
    <subcellularLocation>
        <location evidence="1">Endomembrane system</location>
        <topology evidence="1">Multi-pass membrane protein</topology>
    </subcellularLocation>
</comment>
<evidence type="ECO:0000313" key="6">
    <source>
        <dbReference type="EMBL" id="MDK9558227.1"/>
    </source>
</evidence>
<organism evidence="6 7">
    <name type="scientific">Marinobacter albus</name>
    <dbReference type="NCBI Taxonomy" id="3030833"/>
    <lineage>
        <taxon>Bacteria</taxon>
        <taxon>Pseudomonadati</taxon>
        <taxon>Pseudomonadota</taxon>
        <taxon>Gammaproteobacteria</taxon>
        <taxon>Pseudomonadales</taxon>
        <taxon>Marinobacteraceae</taxon>
        <taxon>Marinobacter</taxon>
    </lineage>
</organism>
<proteinExistence type="predicted"/>
<dbReference type="PANTHER" id="PTHR12714:SF24">
    <property type="entry name" value="SLR1182 PROTEIN"/>
    <property type="match status" value="1"/>
</dbReference>
<keyword evidence="4 5" id="KW-0472">Membrane</keyword>
<feature type="transmembrane region" description="Helical" evidence="5">
    <location>
        <begin position="37"/>
        <end position="60"/>
    </location>
</feature>
<dbReference type="Pfam" id="PF04191">
    <property type="entry name" value="PEMT"/>
    <property type="match status" value="1"/>
</dbReference>
<feature type="transmembrane region" description="Helical" evidence="5">
    <location>
        <begin position="97"/>
        <end position="122"/>
    </location>
</feature>
<evidence type="ECO:0000256" key="1">
    <source>
        <dbReference type="ARBA" id="ARBA00004127"/>
    </source>
</evidence>
<protein>
    <submittedName>
        <fullName evidence="6">Isoprenylcysteine carboxylmethyltransferase family protein</fullName>
        <ecNumber evidence="6">2.1.1.100</ecNumber>
        <ecNumber evidence="6">2.1.1.334</ecNumber>
    </submittedName>
</protein>
<name>A0ABT7HD00_9GAMM</name>
<gene>
    <name evidence="6" type="ORF">QQF73_11405</name>
</gene>
<accession>A0ABT7HD00</accession>
<dbReference type="Proteomes" id="UP001223547">
    <property type="component" value="Unassembled WGS sequence"/>
</dbReference>
<dbReference type="EMBL" id="JASSQD010000001">
    <property type="protein sequence ID" value="MDK9558227.1"/>
    <property type="molecule type" value="Genomic_DNA"/>
</dbReference>
<dbReference type="Gene3D" id="1.20.120.1630">
    <property type="match status" value="1"/>
</dbReference>
<keyword evidence="7" id="KW-1185">Reference proteome</keyword>
<sequence length="153" mass="17096">MALLEKRIPPLALTLVAGVAIWALSAAVPGMDLPGWFRLPVSLFLLFVGIAFCVAGVVEFRRVQTTVDPRKPESSSSLVCSGIYSVTRNPMYVGFTLVLLALTVFLASPWLLLIVLAFVLYLDHYQIRPEERALANLFGPEFKAYQSRVRRWL</sequence>